<reference evidence="2" key="1">
    <citation type="journal article" date="2019" name="Int. J. Syst. Evol. Microbiol.">
        <title>The Global Catalogue of Microorganisms (GCM) 10K type strain sequencing project: providing services to taxonomists for standard genome sequencing and annotation.</title>
        <authorList>
            <consortium name="The Broad Institute Genomics Platform"/>
            <consortium name="The Broad Institute Genome Sequencing Center for Infectious Disease"/>
            <person name="Wu L."/>
            <person name="Ma J."/>
        </authorList>
    </citation>
    <scope>NUCLEOTIDE SEQUENCE [LARGE SCALE GENOMIC DNA]</scope>
    <source>
        <strain evidence="2">NBRC 3266</strain>
    </source>
</reference>
<accession>A0ABQ5WRI1</accession>
<dbReference type="EMBL" id="BSNV01000005">
    <property type="protein sequence ID" value="GLQ65665.1"/>
    <property type="molecule type" value="Genomic_DNA"/>
</dbReference>
<organism evidence="1 2">
    <name type="scientific">Gluconobacter kondonii</name>
    <dbReference type="NCBI Taxonomy" id="941463"/>
    <lineage>
        <taxon>Bacteria</taxon>
        <taxon>Pseudomonadati</taxon>
        <taxon>Pseudomonadota</taxon>
        <taxon>Alphaproteobacteria</taxon>
        <taxon>Acetobacterales</taxon>
        <taxon>Acetobacteraceae</taxon>
        <taxon>Gluconobacter</taxon>
    </lineage>
</organism>
<name>A0ABQ5WRI1_9PROT</name>
<sequence>MMGAACIKRSGDNDALRRKWKSHALEHDGDADDAIAILHQHVIEKMTEMKQRFGPVQAVAEESATGYDTTASETG</sequence>
<evidence type="ECO:0008006" key="3">
    <source>
        <dbReference type="Google" id="ProtNLM"/>
    </source>
</evidence>
<keyword evidence="2" id="KW-1185">Reference proteome</keyword>
<dbReference type="Proteomes" id="UP001156629">
    <property type="component" value="Unassembled WGS sequence"/>
</dbReference>
<protein>
    <recommendedName>
        <fullName evidence="3">GntR C-terminal domain-containing protein</fullName>
    </recommendedName>
</protein>
<proteinExistence type="predicted"/>
<gene>
    <name evidence="1" type="ORF">GCM10007870_12490</name>
</gene>
<evidence type="ECO:0000313" key="1">
    <source>
        <dbReference type="EMBL" id="GLQ65665.1"/>
    </source>
</evidence>
<comment type="caution">
    <text evidence="1">The sequence shown here is derived from an EMBL/GenBank/DDBJ whole genome shotgun (WGS) entry which is preliminary data.</text>
</comment>
<evidence type="ECO:0000313" key="2">
    <source>
        <dbReference type="Proteomes" id="UP001156629"/>
    </source>
</evidence>